<dbReference type="AlphaFoldDB" id="A0A6A4S0V8"/>
<evidence type="ECO:0000313" key="1">
    <source>
        <dbReference type="EMBL" id="KAF0026159.1"/>
    </source>
</evidence>
<dbReference type="EMBL" id="VEVO01000019">
    <property type="protein sequence ID" value="KAF0026159.1"/>
    <property type="molecule type" value="Genomic_DNA"/>
</dbReference>
<evidence type="ECO:0000313" key="2">
    <source>
        <dbReference type="Proteomes" id="UP000438429"/>
    </source>
</evidence>
<accession>A0A6A4S0V8</accession>
<reference evidence="1 2" key="1">
    <citation type="submission" date="2019-06" db="EMBL/GenBank/DDBJ databases">
        <title>Draft genomes of female and male turbot (Scophthalmus maximus).</title>
        <authorList>
            <person name="Xu H."/>
            <person name="Xu X.-W."/>
            <person name="Shao C."/>
            <person name="Chen S."/>
        </authorList>
    </citation>
    <scope>NUCLEOTIDE SEQUENCE [LARGE SCALE GENOMIC DNA]</scope>
    <source>
        <strain evidence="1">Ysfricsl-2016a</strain>
        <tissue evidence="1">Blood</tissue>
    </source>
</reference>
<proteinExistence type="predicted"/>
<name>A0A6A4S0V8_SCOMX</name>
<sequence length="73" mass="8389">MFLLDESSHKSQFHNNVTLQDLKSELLIQTNLGVTMLLRVILSQEDIRRVTIDNMPETVDGLHLMLKNKLGLE</sequence>
<gene>
    <name evidence="1" type="ORF">F2P81_020896</name>
</gene>
<dbReference type="Proteomes" id="UP000438429">
    <property type="component" value="Unassembled WGS sequence"/>
</dbReference>
<protein>
    <submittedName>
        <fullName evidence="1">Uncharacterized protein</fullName>
    </submittedName>
</protein>
<comment type="caution">
    <text evidence="1">The sequence shown here is derived from an EMBL/GenBank/DDBJ whole genome shotgun (WGS) entry which is preliminary data.</text>
</comment>
<organism evidence="1 2">
    <name type="scientific">Scophthalmus maximus</name>
    <name type="common">Turbot</name>
    <name type="synonym">Psetta maxima</name>
    <dbReference type="NCBI Taxonomy" id="52904"/>
    <lineage>
        <taxon>Eukaryota</taxon>
        <taxon>Metazoa</taxon>
        <taxon>Chordata</taxon>
        <taxon>Craniata</taxon>
        <taxon>Vertebrata</taxon>
        <taxon>Euteleostomi</taxon>
        <taxon>Actinopterygii</taxon>
        <taxon>Neopterygii</taxon>
        <taxon>Teleostei</taxon>
        <taxon>Neoteleostei</taxon>
        <taxon>Acanthomorphata</taxon>
        <taxon>Carangaria</taxon>
        <taxon>Pleuronectiformes</taxon>
        <taxon>Pleuronectoidei</taxon>
        <taxon>Scophthalmidae</taxon>
        <taxon>Scophthalmus</taxon>
    </lineage>
</organism>